<keyword evidence="10" id="KW-1185">Reference proteome</keyword>
<dbReference type="GO" id="GO:0010487">
    <property type="term" value="F:thermospermine synthase activity"/>
    <property type="evidence" value="ECO:0007669"/>
    <property type="project" value="UniProtKB-ARBA"/>
</dbReference>
<sequence>MTSTARPPKNLVAALLFLSGATALVYELVWSKYLGNVLGNSGQAHAVVLATFMGGLALGAFVFGRTADRVKNPLALYGVLELGVGLYALAFPYVLGALEHLWLSLAPHVPEGLRVAPRLLVSSLSLVVPTLLMGGTLPALVRHFAASLAGVRKELARLYAINSLGAAVGVYVAGTRLVPLVGLSASAKLAAGINVLLALAALALARQHPPAVTVGAAAGAEDVAYPRRAVRAALVGVMLSGFTSMLYQVTWIRLLSIVLGASTYAFTLILTAFILGIGLGSFWLMTRKEGGDSLKLYGWTQVGLVLSLCVALPLYVRLPHLFRWSEWMLTRAVETWPVFQGITFAFCCLVLLVPTFIMGIAFPAAARVATAKVSEVGRQLGGVYLWNTAGTLSGSVLGGLVLMPFWGMQGNFIAGAVANLLSAALAFRALSAPKEGEGASVVPAWRTLAPVGVTAVLAAVVLGSMHGWPQRLANIAAIRAHQKPPDSYAKLLESTEKNIVPRFYADDTFASVMVGDLPSENLRFMKINGKTDASNGSDIETQVVAGHLGALLHPRDPKNVLVIGSGAAITTGSVLAHPVERLDMVEISPAVIDAARLFKEDNRNAVDDPRTHVHIDDAKTFMALAPIRYDLIISVPSNPWVSGVSGLFTRDFFQLVDKHLTDDGVMVQWIHTYESNRELVRLVIRTLQDTFPHATTWLGPEDLVMVASRKPLSFNAAEVAARMARPDVKADLARVEINDLFGLLSKQVHTEAGQKAFAGEGPINTDDQNLLEYASPVAFFLANLDVRVNDERRSPETGPGLLLHQYLRDYPPTAEQAAGLYRNVQRYHADKDPTVRGVAALWRSLAPEDPAAALALGRAVLAQGDLTLAASLLEPEVARGGRSPELVTEYLKLVTARAWAARTVWTPMNADGALAVGREVAALHPQDAKLQKAFKAYCEALPPDPAGGPPVCPRRRLASPETGGMKP</sequence>
<dbReference type="GO" id="GO:0004766">
    <property type="term" value="F:spermidine synthase activity"/>
    <property type="evidence" value="ECO:0007669"/>
    <property type="project" value="UniProtKB-UniRule"/>
</dbReference>
<dbReference type="PANTHER" id="PTHR43317:SF1">
    <property type="entry name" value="THERMOSPERMINE SYNTHASE ACAULIS5"/>
    <property type="match status" value="1"/>
</dbReference>
<feature type="transmembrane region" description="Helical" evidence="5">
    <location>
        <begin position="74"/>
        <end position="95"/>
    </location>
</feature>
<evidence type="ECO:0000256" key="3">
    <source>
        <dbReference type="ARBA" id="ARBA00023066"/>
    </source>
</evidence>
<feature type="binding site" evidence="5">
    <location>
        <position position="586"/>
    </location>
    <ligand>
        <name>S-methyl-5'-thioadenosine</name>
        <dbReference type="ChEBI" id="CHEBI:17509"/>
    </ligand>
</feature>
<evidence type="ECO:0000313" key="10">
    <source>
        <dbReference type="Proteomes" id="UP000537825"/>
    </source>
</evidence>
<feature type="transmembrane region" description="Helical" evidence="5">
    <location>
        <begin position="47"/>
        <end position="67"/>
    </location>
</feature>
<dbReference type="EC" id="2.5.1.16" evidence="5"/>
<evidence type="ECO:0000256" key="6">
    <source>
        <dbReference type="PROSITE-ProRule" id="PRU00354"/>
    </source>
</evidence>
<dbReference type="PROSITE" id="PS51006">
    <property type="entry name" value="PABS_2"/>
    <property type="match status" value="1"/>
</dbReference>
<name>A0A7X4YB18_9BACT</name>
<evidence type="ECO:0000256" key="7">
    <source>
        <dbReference type="SAM" id="MobiDB-lite"/>
    </source>
</evidence>
<evidence type="ECO:0000256" key="5">
    <source>
        <dbReference type="HAMAP-Rule" id="MF_00198"/>
    </source>
</evidence>
<dbReference type="Pfam" id="PF01564">
    <property type="entry name" value="Spermine_synth"/>
    <property type="match status" value="1"/>
</dbReference>
<feature type="transmembrane region" description="Helical" evidence="5">
    <location>
        <begin position="155"/>
        <end position="173"/>
    </location>
</feature>
<dbReference type="UniPathway" id="UPA00248">
    <property type="reaction ID" value="UER00314"/>
</dbReference>
<organism evidence="9 10">
    <name type="scientific">Corallococcus exiguus</name>
    <dbReference type="NCBI Taxonomy" id="83462"/>
    <lineage>
        <taxon>Bacteria</taxon>
        <taxon>Pseudomonadati</taxon>
        <taxon>Myxococcota</taxon>
        <taxon>Myxococcia</taxon>
        <taxon>Myxococcales</taxon>
        <taxon>Cystobacterineae</taxon>
        <taxon>Myxococcaceae</taxon>
        <taxon>Corallococcus</taxon>
    </lineage>
</organism>
<evidence type="ECO:0000256" key="2">
    <source>
        <dbReference type="ARBA" id="ARBA00022679"/>
    </source>
</evidence>
<feature type="region of interest" description="Disordered" evidence="7">
    <location>
        <begin position="945"/>
        <end position="967"/>
    </location>
</feature>
<gene>
    <name evidence="5" type="primary">speE</name>
    <name evidence="9" type="ORF">GTZ93_19145</name>
</gene>
<feature type="transmembrane region" description="Helical" evidence="5">
    <location>
        <begin position="115"/>
        <end position="134"/>
    </location>
</feature>
<comment type="function">
    <text evidence="5">Catalyzes the irreversible transfer of a propylamine group from the amino donor S-adenosylmethioninamine (decarboxy-AdoMet) to putrescine (1,4-diaminobutane) to yield spermidine.</text>
</comment>
<keyword evidence="4 5" id="KW-0620">Polyamine biosynthesis</keyword>
<dbReference type="NCBIfam" id="NF037959">
    <property type="entry name" value="MFS_SpdSyn"/>
    <property type="match status" value="1"/>
</dbReference>
<dbReference type="InterPro" id="IPR030374">
    <property type="entry name" value="PABS"/>
</dbReference>
<feature type="transmembrane region" description="Helical" evidence="5">
    <location>
        <begin position="185"/>
        <end position="205"/>
    </location>
</feature>
<keyword evidence="5" id="KW-1133">Transmembrane helix</keyword>
<evidence type="ECO:0000256" key="4">
    <source>
        <dbReference type="ARBA" id="ARBA00023115"/>
    </source>
</evidence>
<comment type="pathway">
    <text evidence="5">Amine and polyamine biosynthesis; spermidine biosynthesis; spermidine from putrescine: step 1/1.</text>
</comment>
<dbReference type="EMBL" id="JAAAPK010000004">
    <property type="protein sequence ID" value="NBC41921.1"/>
    <property type="molecule type" value="Genomic_DNA"/>
</dbReference>
<keyword evidence="2 5" id="KW-0808">Transferase</keyword>
<reference evidence="9 10" key="1">
    <citation type="submission" date="2020-01" db="EMBL/GenBank/DDBJ databases">
        <title>The draft genome sequence of Corallococcus exiguus DSM 14696.</title>
        <authorList>
            <person name="Zhang X."/>
            <person name="Zhu H."/>
        </authorList>
    </citation>
    <scope>NUCLEOTIDE SEQUENCE [LARGE SCALE GENOMIC DNA]</scope>
    <source>
        <strain evidence="9 10">DSM 14696</strain>
    </source>
</reference>
<feature type="transmembrane region" description="Helical" evidence="5">
    <location>
        <begin position="412"/>
        <end position="431"/>
    </location>
</feature>
<feature type="transmembrane region" description="Helical" evidence="5">
    <location>
        <begin position="232"/>
        <end position="252"/>
    </location>
</feature>
<feature type="binding site" evidence="5">
    <location>
        <begin position="617"/>
        <end position="618"/>
    </location>
    <ligand>
        <name>S-methyl-5'-thioadenosine</name>
        <dbReference type="ChEBI" id="CHEBI:17509"/>
    </ligand>
</feature>
<keyword evidence="3 5" id="KW-0745">Spermidine biosynthesis</keyword>
<accession>A0A7X4YB18</accession>
<keyword evidence="5" id="KW-0472">Membrane</keyword>
<feature type="domain" description="PABS" evidence="8">
    <location>
        <begin position="547"/>
        <end position="726"/>
    </location>
</feature>
<dbReference type="GO" id="GO:0005886">
    <property type="term" value="C:plasma membrane"/>
    <property type="evidence" value="ECO:0007669"/>
    <property type="project" value="UniProtKB-SubCell"/>
</dbReference>
<keyword evidence="5" id="KW-0812">Transmembrane</keyword>
<feature type="transmembrane region" description="Helical" evidence="5">
    <location>
        <begin position="383"/>
        <end position="406"/>
    </location>
</feature>
<dbReference type="InterPro" id="IPR036259">
    <property type="entry name" value="MFS_trans_sf"/>
</dbReference>
<feature type="transmembrane region" description="Helical" evidence="5">
    <location>
        <begin position="338"/>
        <end position="362"/>
    </location>
</feature>
<comment type="caution">
    <text evidence="5 6">Lacks conserved residue(s) required for the propagation of feature annotation.</text>
</comment>
<dbReference type="GO" id="GO:0008295">
    <property type="term" value="P:spermidine biosynthetic process"/>
    <property type="evidence" value="ECO:0007669"/>
    <property type="project" value="UniProtKB-UniRule"/>
</dbReference>
<comment type="subunit">
    <text evidence="5">Homodimer or homotetramer.</text>
</comment>
<dbReference type="SUPFAM" id="SSF103473">
    <property type="entry name" value="MFS general substrate transporter"/>
    <property type="match status" value="1"/>
</dbReference>
<dbReference type="InterPro" id="IPR001045">
    <property type="entry name" value="Spermi_synthase"/>
</dbReference>
<evidence type="ECO:0000313" key="9">
    <source>
        <dbReference type="EMBL" id="NBC41921.1"/>
    </source>
</evidence>
<dbReference type="Proteomes" id="UP000537825">
    <property type="component" value="Unassembled WGS sequence"/>
</dbReference>
<comment type="caution">
    <text evidence="5">Lacks the conserved Asp active site.</text>
</comment>
<dbReference type="HAMAP" id="MF_00198">
    <property type="entry name" value="Spermidine_synth"/>
    <property type="match status" value="1"/>
</dbReference>
<keyword evidence="5" id="KW-1003">Cell membrane</keyword>
<comment type="catalytic activity">
    <reaction evidence="5">
        <text>S-adenosyl 3-(methylsulfanyl)propylamine + putrescine = S-methyl-5'-thioadenosine + spermidine + H(+)</text>
        <dbReference type="Rhea" id="RHEA:12721"/>
        <dbReference type="ChEBI" id="CHEBI:15378"/>
        <dbReference type="ChEBI" id="CHEBI:17509"/>
        <dbReference type="ChEBI" id="CHEBI:57443"/>
        <dbReference type="ChEBI" id="CHEBI:57834"/>
        <dbReference type="ChEBI" id="CHEBI:326268"/>
        <dbReference type="EC" id="2.5.1.16"/>
    </reaction>
</comment>
<feature type="transmembrane region" description="Helical" evidence="5">
    <location>
        <begin position="443"/>
        <end position="468"/>
    </location>
</feature>
<dbReference type="InterPro" id="IPR029063">
    <property type="entry name" value="SAM-dependent_MTases_sf"/>
</dbReference>
<comment type="similarity">
    <text evidence="1 5">Belongs to the spermidine/spermine synthase family.</text>
</comment>
<protein>
    <recommendedName>
        <fullName evidence="5">Polyamine aminopropyltransferase</fullName>
    </recommendedName>
    <alternativeName>
        <fullName evidence="5">Putrescine aminopropyltransferase</fullName>
        <shortName evidence="5">PAPT</shortName>
    </alternativeName>
    <alternativeName>
        <fullName evidence="5">Spermidine synthase</fullName>
        <shortName evidence="5">SPDS</shortName>
        <shortName evidence="5">SPDSY</shortName>
        <ecNumber evidence="5">2.5.1.16</ecNumber>
    </alternativeName>
</protein>
<evidence type="ECO:0000259" key="8">
    <source>
        <dbReference type="PROSITE" id="PS51006"/>
    </source>
</evidence>
<dbReference type="AlphaFoldDB" id="A0A7X4YB18"/>
<proteinExistence type="inferred from homology"/>
<comment type="subcellular location">
    <subcellularLocation>
        <location evidence="5">Cell membrane</location>
        <topology evidence="5">Multi-pass membrane protein</topology>
    </subcellularLocation>
</comment>
<feature type="transmembrane region" description="Helical" evidence="5">
    <location>
        <begin position="296"/>
        <end position="318"/>
    </location>
</feature>
<evidence type="ECO:0000256" key="1">
    <source>
        <dbReference type="ARBA" id="ARBA00007867"/>
    </source>
</evidence>
<dbReference type="PANTHER" id="PTHR43317">
    <property type="entry name" value="THERMOSPERMINE SYNTHASE ACAULIS5"/>
    <property type="match status" value="1"/>
</dbReference>
<dbReference type="SUPFAM" id="SSF53335">
    <property type="entry name" value="S-adenosyl-L-methionine-dependent methyltransferases"/>
    <property type="match status" value="1"/>
</dbReference>
<comment type="caution">
    <text evidence="9">The sequence shown here is derived from an EMBL/GenBank/DDBJ whole genome shotgun (WGS) entry which is preliminary data.</text>
</comment>
<dbReference type="Gene3D" id="3.40.50.150">
    <property type="entry name" value="Vaccinia Virus protein VP39"/>
    <property type="match status" value="1"/>
</dbReference>
<feature type="transmembrane region" description="Helical" evidence="5">
    <location>
        <begin position="264"/>
        <end position="284"/>
    </location>
</feature>
<dbReference type="CDD" id="cd02440">
    <property type="entry name" value="AdoMet_MTases"/>
    <property type="match status" value="1"/>
</dbReference>